<evidence type="ECO:0000256" key="5">
    <source>
        <dbReference type="RuleBase" id="RU362119"/>
    </source>
</evidence>
<dbReference type="SUPFAM" id="SSF55816">
    <property type="entry name" value="5'-nucleotidase (syn. UDP-sugar hydrolase), C-terminal domain"/>
    <property type="match status" value="1"/>
</dbReference>
<dbReference type="InterPro" id="IPR008334">
    <property type="entry name" value="5'-Nucleotdase_C"/>
</dbReference>
<evidence type="ECO:0000259" key="6">
    <source>
        <dbReference type="Pfam" id="PF00149"/>
    </source>
</evidence>
<feature type="domain" description="5'-Nucleotidase C-terminal" evidence="7">
    <location>
        <begin position="347"/>
        <end position="521"/>
    </location>
</feature>
<feature type="domain" description="Calcineurin-like phosphoesterase" evidence="6">
    <location>
        <begin position="39"/>
        <end position="267"/>
    </location>
</feature>
<evidence type="ECO:0000313" key="8">
    <source>
        <dbReference type="EMBL" id="EGF54514.1"/>
    </source>
</evidence>
<dbReference type="InterPro" id="IPR041827">
    <property type="entry name" value="CpdB_N"/>
</dbReference>
<protein>
    <submittedName>
        <fullName evidence="8">5'-nucleotidase protein</fullName>
    </submittedName>
</protein>
<dbReference type="Pfam" id="PF00149">
    <property type="entry name" value="Metallophos"/>
    <property type="match status" value="1"/>
</dbReference>
<accession>A0ABN0CS91</accession>
<comment type="similarity">
    <text evidence="1 5">Belongs to the 5'-nucleotidase family.</text>
</comment>
<evidence type="ECO:0000313" key="9">
    <source>
        <dbReference type="Proteomes" id="UP000010321"/>
    </source>
</evidence>
<dbReference type="InterPro" id="IPR036907">
    <property type="entry name" value="5'-Nucleotdase_C_sf"/>
</dbReference>
<keyword evidence="3 5" id="KW-0732">Signal</keyword>
<gene>
    <name evidence="8" type="ORF">HMPREF9445_00469</name>
</gene>
<evidence type="ECO:0000259" key="7">
    <source>
        <dbReference type="Pfam" id="PF02872"/>
    </source>
</evidence>
<proteinExistence type="inferred from homology"/>
<reference evidence="8 9" key="1">
    <citation type="submission" date="2011-02" db="EMBL/GenBank/DDBJ databases">
        <authorList>
            <person name="Weinstock G."/>
            <person name="Sodergren E."/>
            <person name="Clifton S."/>
            <person name="Fulton L."/>
            <person name="Fulton B."/>
            <person name="Courtney L."/>
            <person name="Fronick C."/>
            <person name="Harrison M."/>
            <person name="Strong C."/>
            <person name="Farmer C."/>
            <person name="Delahaunty K."/>
            <person name="Markovic C."/>
            <person name="Hall O."/>
            <person name="Minx P."/>
            <person name="Tomlinson C."/>
            <person name="Mitreva M."/>
            <person name="Hou S."/>
            <person name="Chen J."/>
            <person name="Wollam A."/>
            <person name="Pepin K.H."/>
            <person name="Johnson M."/>
            <person name="Bhonagiri V."/>
            <person name="Zhang X."/>
            <person name="Suruliraj S."/>
            <person name="Warren W."/>
            <person name="Chinwalla A."/>
            <person name="Mardis E.R."/>
            <person name="Wilson R.K."/>
        </authorList>
    </citation>
    <scope>NUCLEOTIDE SEQUENCE [LARGE SCALE GENOMIC DNA]</scope>
    <source>
        <strain evidence="8 9">YIT 12056</strain>
    </source>
</reference>
<name>A0ABN0CS91_9BACE</name>
<dbReference type="PANTHER" id="PTHR11575:SF6">
    <property type="entry name" value="2',3'-CYCLIC-NUCLEOTIDE 2'-PHOSPHODIESTERASE_3'-NUCLEOTIDASE"/>
    <property type="match status" value="1"/>
</dbReference>
<dbReference type="InterPro" id="IPR029052">
    <property type="entry name" value="Metallo-depent_PP-like"/>
</dbReference>
<evidence type="ECO:0000256" key="1">
    <source>
        <dbReference type="ARBA" id="ARBA00006654"/>
    </source>
</evidence>
<dbReference type="CDD" id="cd07410">
    <property type="entry name" value="MPP_CpdB_N"/>
    <property type="match status" value="1"/>
</dbReference>
<dbReference type="Gene3D" id="3.90.780.10">
    <property type="entry name" value="5'-Nucleotidase, C-terminal domain"/>
    <property type="match status" value="1"/>
</dbReference>
<comment type="caution">
    <text evidence="8">The sequence shown here is derived from an EMBL/GenBank/DDBJ whole genome shotgun (WGS) entry which is preliminary data.</text>
</comment>
<dbReference type="SUPFAM" id="SSF56300">
    <property type="entry name" value="Metallo-dependent phosphatases"/>
    <property type="match status" value="1"/>
</dbReference>
<sequence length="593" mass="66939">MKQMSYMINQRYMKKLTCCFVCIFLLIGTVAAQDKEVKLKIVQTSDIHGNFYPRDFILQRDAVGSLARVYAFVQKERETYKDNLILLDNGDILQGQPTAYYYNYIDTVSPHVAAEMLNFMGYNAGNMGNHDVETGRAVFDRWAGDCHAPVLGANIIETATGKTHFPPYVTLERDGVRIVVLGMITPAIPVWLSENLWKGLRFDDMEETARKWMKIIREKERPDIVIGMFHAGQDALLMGGKYRENASLDVARNVPGFDIVLMGHDHARECKKVRNIAGDSVLVIDPASNGVVVSDIDITVTLRDGKVTDKKIDGVLTETGAYGVSDEFMKHFASQYATIQDFVSKKIGRFTETISTRPAYFGSSAFIDLIHTLQLNISGAEISLAAPLSYDTRIKEGDVYVYDMFNLYKYENMLYTMKLSGKEVHDALEMSYDLWTNRMTSPDDHILLFRDKPREGAADRAAFKNFSFNFDSAAGIIYTVDVTKPSGRKVTILSMADGTPFDMNKMYTVALNSYRGNGGGELLTKGAGIPQDELKERIVSSTDKDLRYYLMQYIEGKKVIEPRALGQWKFVPEEWAVPASKRDYEFLFGKVQE</sequence>
<evidence type="ECO:0000256" key="4">
    <source>
        <dbReference type="ARBA" id="ARBA00022741"/>
    </source>
</evidence>
<feature type="signal peptide" evidence="5">
    <location>
        <begin position="1"/>
        <end position="32"/>
    </location>
</feature>
<dbReference type="Proteomes" id="UP000010321">
    <property type="component" value="Unassembled WGS sequence"/>
</dbReference>
<keyword evidence="2" id="KW-0479">Metal-binding</keyword>
<evidence type="ECO:0000256" key="2">
    <source>
        <dbReference type="ARBA" id="ARBA00022723"/>
    </source>
</evidence>
<dbReference type="PRINTS" id="PR01607">
    <property type="entry name" value="APYRASEFAMLY"/>
</dbReference>
<dbReference type="PANTHER" id="PTHR11575">
    <property type="entry name" value="5'-NUCLEOTIDASE-RELATED"/>
    <property type="match status" value="1"/>
</dbReference>
<dbReference type="InterPro" id="IPR006179">
    <property type="entry name" value="5_nucleotidase/apyrase"/>
</dbReference>
<dbReference type="InterPro" id="IPR004843">
    <property type="entry name" value="Calcineurin-like_PHP"/>
</dbReference>
<dbReference type="Gene3D" id="3.60.21.10">
    <property type="match status" value="1"/>
</dbReference>
<keyword evidence="4 5" id="KW-0547">Nucleotide-binding</keyword>
<feature type="chain" id="PRO_5044996524" evidence="5">
    <location>
        <begin position="33"/>
        <end position="593"/>
    </location>
</feature>
<dbReference type="Pfam" id="PF02872">
    <property type="entry name" value="5_nucleotid_C"/>
    <property type="match status" value="1"/>
</dbReference>
<organism evidence="8 9">
    <name type="scientific">Bacteroides clarus YIT 12056</name>
    <dbReference type="NCBI Taxonomy" id="762984"/>
    <lineage>
        <taxon>Bacteria</taxon>
        <taxon>Pseudomonadati</taxon>
        <taxon>Bacteroidota</taxon>
        <taxon>Bacteroidia</taxon>
        <taxon>Bacteroidales</taxon>
        <taxon>Bacteroidaceae</taxon>
        <taxon>Bacteroides</taxon>
    </lineage>
</organism>
<keyword evidence="5" id="KW-0378">Hydrolase</keyword>
<keyword evidence="9" id="KW-1185">Reference proteome</keyword>
<dbReference type="EMBL" id="AFBM01000005">
    <property type="protein sequence ID" value="EGF54514.1"/>
    <property type="molecule type" value="Genomic_DNA"/>
</dbReference>
<evidence type="ECO:0000256" key="3">
    <source>
        <dbReference type="ARBA" id="ARBA00022729"/>
    </source>
</evidence>